<evidence type="ECO:0000256" key="1">
    <source>
        <dbReference type="ARBA" id="ARBA00001946"/>
    </source>
</evidence>
<feature type="compositionally biased region" description="Polar residues" evidence="15">
    <location>
        <begin position="1108"/>
        <end position="1136"/>
    </location>
</feature>
<dbReference type="InterPro" id="IPR057380">
    <property type="entry name" value="UBA_SIK1/2/3"/>
</dbReference>
<feature type="compositionally biased region" description="Basic and acidic residues" evidence="15">
    <location>
        <begin position="959"/>
        <end position="973"/>
    </location>
</feature>
<evidence type="ECO:0000256" key="12">
    <source>
        <dbReference type="ARBA" id="ARBA00047899"/>
    </source>
</evidence>
<feature type="region of interest" description="Disordered" evidence="15">
    <location>
        <begin position="1108"/>
        <end position="1138"/>
    </location>
</feature>
<comment type="catalytic activity">
    <reaction evidence="12">
        <text>L-threonyl-[protein] + ATP = O-phospho-L-threonyl-[protein] + ADP + H(+)</text>
        <dbReference type="Rhea" id="RHEA:46608"/>
        <dbReference type="Rhea" id="RHEA-COMP:11060"/>
        <dbReference type="Rhea" id="RHEA-COMP:11605"/>
        <dbReference type="ChEBI" id="CHEBI:15378"/>
        <dbReference type="ChEBI" id="CHEBI:30013"/>
        <dbReference type="ChEBI" id="CHEBI:30616"/>
        <dbReference type="ChEBI" id="CHEBI:61977"/>
        <dbReference type="ChEBI" id="CHEBI:456216"/>
        <dbReference type="EC" id="2.7.11.1"/>
    </reaction>
</comment>
<dbReference type="InterPro" id="IPR000719">
    <property type="entry name" value="Prot_kinase_dom"/>
</dbReference>
<evidence type="ECO:0000256" key="10">
    <source>
        <dbReference type="ARBA" id="ARBA00022840"/>
    </source>
</evidence>
<evidence type="ECO:0000256" key="5">
    <source>
        <dbReference type="ARBA" id="ARBA00022553"/>
    </source>
</evidence>
<evidence type="ECO:0000313" key="19">
    <source>
        <dbReference type="Proteomes" id="UP000245119"/>
    </source>
</evidence>
<dbReference type="InterPro" id="IPR017441">
    <property type="entry name" value="Protein_kinase_ATP_BS"/>
</dbReference>
<dbReference type="EMBL" id="PZQS01000007">
    <property type="protein sequence ID" value="PVD27764.1"/>
    <property type="molecule type" value="Genomic_DNA"/>
</dbReference>
<dbReference type="PANTHER" id="PTHR24346">
    <property type="entry name" value="MAP/MICROTUBULE AFFINITY-REGULATING KINASE"/>
    <property type="match status" value="1"/>
</dbReference>
<dbReference type="GO" id="GO:0035556">
    <property type="term" value="P:intracellular signal transduction"/>
    <property type="evidence" value="ECO:0007669"/>
    <property type="project" value="TreeGrafter"/>
</dbReference>
<feature type="region of interest" description="Disordered" evidence="15">
    <location>
        <begin position="1212"/>
        <end position="1257"/>
    </location>
</feature>
<evidence type="ECO:0000256" key="3">
    <source>
        <dbReference type="ARBA" id="ARBA00012513"/>
    </source>
</evidence>
<dbReference type="GO" id="GO:0005737">
    <property type="term" value="C:cytoplasm"/>
    <property type="evidence" value="ECO:0007669"/>
    <property type="project" value="TreeGrafter"/>
</dbReference>
<dbReference type="GO" id="GO:0046872">
    <property type="term" value="F:metal ion binding"/>
    <property type="evidence" value="ECO:0007669"/>
    <property type="project" value="UniProtKB-KW"/>
</dbReference>
<feature type="compositionally biased region" description="Polar residues" evidence="15">
    <location>
        <begin position="998"/>
        <end position="1008"/>
    </location>
</feature>
<evidence type="ECO:0000256" key="11">
    <source>
        <dbReference type="ARBA" id="ARBA00022842"/>
    </source>
</evidence>
<dbReference type="PROSITE" id="PS00108">
    <property type="entry name" value="PROTEIN_KINASE_ST"/>
    <property type="match status" value="1"/>
</dbReference>
<feature type="domain" description="Protein kinase" evidence="16">
    <location>
        <begin position="33"/>
        <end position="284"/>
    </location>
</feature>
<evidence type="ECO:0000256" key="2">
    <source>
        <dbReference type="ARBA" id="ARBA00006234"/>
    </source>
</evidence>
<evidence type="ECO:0000256" key="6">
    <source>
        <dbReference type="ARBA" id="ARBA00022679"/>
    </source>
</evidence>
<dbReference type="PROSITE" id="PS50011">
    <property type="entry name" value="PROTEIN_KINASE_DOM"/>
    <property type="match status" value="1"/>
</dbReference>
<evidence type="ECO:0000256" key="9">
    <source>
        <dbReference type="ARBA" id="ARBA00022777"/>
    </source>
</evidence>
<accession>A0A2T7P2X0</accession>
<comment type="similarity">
    <text evidence="2">Belongs to the protein kinase superfamily. CAMK Ser/Thr protein kinase family. SNF1 subfamily.</text>
</comment>
<protein>
    <recommendedName>
        <fullName evidence="3">non-specific serine/threonine protein kinase</fullName>
        <ecNumber evidence="3">2.7.11.1</ecNumber>
    </recommendedName>
</protein>
<evidence type="ECO:0000259" key="17">
    <source>
        <dbReference type="PROSITE" id="PS50030"/>
    </source>
</evidence>
<sequence length="1435" mass="156556">MRNVIGVNKMAGRLAGRSHGALGVGGPVRVGYYEMECTIGKGNFAVVKLATHIVTKTKVAIKIIDKTQLTEDNLTKIFREIQIMKLLRHPHIIRLYQVMETERMLYLVTEYASGGEIFDHLVAHGRMNEREARRKFRQIVSAVSYCHSHHVVHRDLKAENLLLDANLNIKIADFGFSNFFTPNSPLKTWCGSPPYAAPELFEGREYDAPKVDIWSLGVVLYVLVCGALPFDGTTLQSLRSRVLSGKFRIPFFMSTECEDLIRSMLVVDGKHRITMEQIINHKWMHPVGEEEEDRQFQALLRQYCADPSQSPGVGNAEEEVEEALQEQVLGFMTNLGLDRKHTLESVQADKYDHHSATYHLLLDKCRKHPRALTHKLATASIHPLPELPLVMRTERRSSITTGVVERVEVPVEIHNPSAAMMAGHLPVRSQVQYGDAHALIEDSNQSDSDEEPSPEALARYLAMRRHTVGVGDPRHESPEDARVKLAHHQPLIANPHLPVLGLPPFGQLPETNLPQHIPVAAAAIPQYMMAMYDQNLLHPPTALAHYSYLGRRASDGGANIQLFSQHFQRLTYDSQHGSCEGLHLNQSNLSPTGIPLPTPSLHTSITVEEAEDGSSDQEPDPDAVQRYLTMRGYGKRHTLAVANPICEIPEELQQKLSLHPIRNRRGGLLSPAERTPARDSFKDLHSLHLPSERFSPVRRASDGVAGLQKHQAHLEKIYNQTISSTAPSPAGGGGGGGPSSRHSSHSSLKQLQLEHQELQMQVSNMAAERQAELQQQHTLHRLQTSLQGGSIPVSPVPSPPQPSSPSYGRGGVLSGTNSSPMTPLDLATQSAILQQQLQRLQLQHQHHHHHHHHHHNIHTMHHQGGHTSGVVSGSPSPSPPHLAMSLHSSGSQRAESPPGGFSHLLHSRPASLQRSSPPPAFQNLTSIREDAGDMADHADVGGEDTEMEDEQQVSADCNSSKREAEKQGSRGHELSPTMKRSSHCNMPSQEVRHRSFVGNPQISITDTQGHVTDVDTTSDDGGRDSVSPTSPATHHGDVPLNRHSGLPCTVASMAAAPGGISSYPYSFLQGFGLINTNLASIPPYISNTDTFLQSACFKAPQSISSGSIVRPQSVTKSHSHATSPTHQSATHRAQQGRSRRFNAFQETRDVFPSYYAALASATPIMDVASLSCPGSGNGSSAGIVTTMSLETAALAQAQHCVFAFPSLPPTTLSSSCPNTSPNSYGSPLPGTFPSPLSPSDHPIPSPPVPDNSPSSSMSPLNGCYAASFLRQPIIATSPSDSQLFNSRALSHRDSGDPMARGLNCSDSHLFEKASSTDGAVDFTGDSHSFQMSSAGVGEGSMSRLFELEPAGTRTVDDVLRAIKDALDTRCPEVAYECLEKRFRLQQADLEMEVEVFDGEGKMPQGLHVRKLSGDYTHYAALCHHLLSCVNSCATA</sequence>
<evidence type="ECO:0000256" key="15">
    <source>
        <dbReference type="SAM" id="MobiDB-lite"/>
    </source>
</evidence>
<keyword evidence="10 14" id="KW-0067">ATP-binding</keyword>
<comment type="cofactor">
    <cofactor evidence="1">
        <name>Mg(2+)</name>
        <dbReference type="ChEBI" id="CHEBI:18420"/>
    </cofactor>
</comment>
<keyword evidence="19" id="KW-1185">Reference proteome</keyword>
<name>A0A2T7P2X0_POMCA</name>
<dbReference type="Proteomes" id="UP000245119">
    <property type="component" value="Linkage Group LG7"/>
</dbReference>
<dbReference type="STRING" id="400727.A0A2T7P2X0"/>
<reference evidence="18 19" key="1">
    <citation type="submission" date="2018-04" db="EMBL/GenBank/DDBJ databases">
        <title>The genome of golden apple snail Pomacea canaliculata provides insight into stress tolerance and invasive adaptation.</title>
        <authorList>
            <person name="Liu C."/>
            <person name="Liu B."/>
            <person name="Ren Y."/>
            <person name="Zhang Y."/>
            <person name="Wang H."/>
            <person name="Li S."/>
            <person name="Jiang F."/>
            <person name="Yin L."/>
            <person name="Zhang G."/>
            <person name="Qian W."/>
            <person name="Fan W."/>
        </authorList>
    </citation>
    <scope>NUCLEOTIDE SEQUENCE [LARGE SCALE GENOMIC DNA]</scope>
    <source>
        <strain evidence="18">SZHN2017</strain>
        <tissue evidence="18">Muscle</tissue>
    </source>
</reference>
<feature type="compositionally biased region" description="Pro residues" evidence="15">
    <location>
        <begin position="794"/>
        <end position="803"/>
    </location>
</feature>
<feature type="domain" description="UBA" evidence="17">
    <location>
        <begin position="323"/>
        <end position="363"/>
    </location>
</feature>
<keyword evidence="8 14" id="KW-0547">Nucleotide-binding</keyword>
<dbReference type="FunFam" id="3.30.200.20:FF:000003">
    <property type="entry name" value="Non-specific serine/threonine protein kinase"/>
    <property type="match status" value="1"/>
</dbReference>
<dbReference type="CDD" id="cd14071">
    <property type="entry name" value="STKc_SIK"/>
    <property type="match status" value="1"/>
</dbReference>
<evidence type="ECO:0000256" key="14">
    <source>
        <dbReference type="PROSITE-ProRule" id="PRU10141"/>
    </source>
</evidence>
<dbReference type="SMART" id="SM00220">
    <property type="entry name" value="S_TKc"/>
    <property type="match status" value="1"/>
</dbReference>
<evidence type="ECO:0000256" key="8">
    <source>
        <dbReference type="ARBA" id="ARBA00022741"/>
    </source>
</evidence>
<dbReference type="InterPro" id="IPR015940">
    <property type="entry name" value="UBA"/>
</dbReference>
<feature type="compositionally biased region" description="Low complexity" evidence="15">
    <location>
        <begin position="1212"/>
        <end position="1223"/>
    </location>
</feature>
<feature type="compositionally biased region" description="Basic residues" evidence="15">
    <location>
        <begin position="844"/>
        <end position="864"/>
    </location>
</feature>
<dbReference type="CDD" id="cd14338">
    <property type="entry name" value="UBA_SIK"/>
    <property type="match status" value="1"/>
</dbReference>
<feature type="compositionally biased region" description="Low complexity" evidence="15">
    <location>
        <begin position="739"/>
        <end position="749"/>
    </location>
</feature>
<evidence type="ECO:0000256" key="4">
    <source>
        <dbReference type="ARBA" id="ARBA00022527"/>
    </source>
</evidence>
<feature type="binding site" evidence="14">
    <location>
        <position position="62"/>
    </location>
    <ligand>
        <name>ATP</name>
        <dbReference type="ChEBI" id="CHEBI:30616"/>
    </ligand>
</feature>
<dbReference type="PANTHER" id="PTHR24346:SF42">
    <property type="entry name" value="SERINE_THREONINE-PROTEIN KINASE SIK3"/>
    <property type="match status" value="1"/>
</dbReference>
<feature type="region of interest" description="Disordered" evidence="15">
    <location>
        <begin position="723"/>
        <end position="749"/>
    </location>
</feature>
<evidence type="ECO:0000256" key="13">
    <source>
        <dbReference type="ARBA" id="ARBA00048679"/>
    </source>
</evidence>
<keyword evidence="4" id="KW-0723">Serine/threonine-protein kinase</keyword>
<keyword evidence="5" id="KW-0597">Phosphoprotein</keyword>
<gene>
    <name evidence="18" type="ORF">C0Q70_12936</name>
</gene>
<dbReference type="PROSITE" id="PS50030">
    <property type="entry name" value="UBA"/>
    <property type="match status" value="1"/>
</dbReference>
<dbReference type="InterPro" id="IPR008271">
    <property type="entry name" value="Ser/Thr_kinase_AS"/>
</dbReference>
<dbReference type="InterPro" id="IPR011009">
    <property type="entry name" value="Kinase-like_dom_sf"/>
</dbReference>
<dbReference type="Gene3D" id="3.30.310.80">
    <property type="entry name" value="Kinase associated domain 1, KA1"/>
    <property type="match status" value="1"/>
</dbReference>
<dbReference type="Pfam" id="PF23312">
    <property type="entry name" value="UBA_SIK3"/>
    <property type="match status" value="1"/>
</dbReference>
<dbReference type="PROSITE" id="PS00107">
    <property type="entry name" value="PROTEIN_KINASE_ATP"/>
    <property type="match status" value="1"/>
</dbReference>
<comment type="catalytic activity">
    <reaction evidence="13">
        <text>L-seryl-[protein] + ATP = O-phospho-L-seryl-[protein] + ADP + H(+)</text>
        <dbReference type="Rhea" id="RHEA:17989"/>
        <dbReference type="Rhea" id="RHEA-COMP:9863"/>
        <dbReference type="Rhea" id="RHEA-COMP:11604"/>
        <dbReference type="ChEBI" id="CHEBI:15378"/>
        <dbReference type="ChEBI" id="CHEBI:29999"/>
        <dbReference type="ChEBI" id="CHEBI:30616"/>
        <dbReference type="ChEBI" id="CHEBI:83421"/>
        <dbReference type="ChEBI" id="CHEBI:456216"/>
        <dbReference type="EC" id="2.7.11.1"/>
    </reaction>
</comment>
<keyword evidence="9" id="KW-0418">Kinase</keyword>
<dbReference type="Gene3D" id="1.10.510.10">
    <property type="entry name" value="Transferase(Phosphotransferase) domain 1"/>
    <property type="match status" value="1"/>
</dbReference>
<feature type="compositionally biased region" description="Polar residues" evidence="15">
    <location>
        <begin position="814"/>
        <end position="823"/>
    </location>
</feature>
<organism evidence="18 19">
    <name type="scientific">Pomacea canaliculata</name>
    <name type="common">Golden apple snail</name>
    <dbReference type="NCBI Taxonomy" id="400727"/>
    <lineage>
        <taxon>Eukaryota</taxon>
        <taxon>Metazoa</taxon>
        <taxon>Spiralia</taxon>
        <taxon>Lophotrochozoa</taxon>
        <taxon>Mollusca</taxon>
        <taxon>Gastropoda</taxon>
        <taxon>Caenogastropoda</taxon>
        <taxon>Architaenioglossa</taxon>
        <taxon>Ampullarioidea</taxon>
        <taxon>Ampullariidae</taxon>
        <taxon>Pomacea</taxon>
    </lineage>
</organism>
<evidence type="ECO:0000259" key="16">
    <source>
        <dbReference type="PROSITE" id="PS50011"/>
    </source>
</evidence>
<keyword evidence="11" id="KW-0460">Magnesium</keyword>
<dbReference type="Pfam" id="PF00069">
    <property type="entry name" value="Pkinase"/>
    <property type="match status" value="1"/>
</dbReference>
<comment type="caution">
    <text evidence="18">The sequence shown here is derived from an EMBL/GenBank/DDBJ whole genome shotgun (WGS) entry which is preliminary data.</text>
</comment>
<proteinExistence type="inferred from homology"/>
<feature type="region of interest" description="Disordered" evidence="15">
    <location>
        <begin position="787"/>
        <end position="823"/>
    </location>
</feature>
<dbReference type="OrthoDB" id="10045473at2759"/>
<keyword evidence="7" id="KW-0479">Metal-binding</keyword>
<keyword evidence="6" id="KW-0808">Transferase</keyword>
<dbReference type="FunFam" id="1.10.510.10:FF:000156">
    <property type="entry name" value="Serine/threonine-protein kinase SIK3 homolog"/>
    <property type="match status" value="1"/>
</dbReference>
<feature type="compositionally biased region" description="Acidic residues" evidence="15">
    <location>
        <begin position="941"/>
        <end position="951"/>
    </location>
</feature>
<feature type="compositionally biased region" description="Basic and acidic residues" evidence="15">
    <location>
        <begin position="927"/>
        <end position="940"/>
    </location>
</feature>
<feature type="compositionally biased region" description="Pro residues" evidence="15">
    <location>
        <begin position="1230"/>
        <end position="1250"/>
    </location>
</feature>
<evidence type="ECO:0000256" key="7">
    <source>
        <dbReference type="ARBA" id="ARBA00022723"/>
    </source>
</evidence>
<dbReference type="GO" id="GO:0000226">
    <property type="term" value="P:microtubule cytoskeleton organization"/>
    <property type="evidence" value="ECO:0007669"/>
    <property type="project" value="TreeGrafter"/>
</dbReference>
<dbReference type="GO" id="GO:0050321">
    <property type="term" value="F:tau-protein kinase activity"/>
    <property type="evidence" value="ECO:0007669"/>
    <property type="project" value="TreeGrafter"/>
</dbReference>
<dbReference type="GO" id="GO:0005524">
    <property type="term" value="F:ATP binding"/>
    <property type="evidence" value="ECO:0007669"/>
    <property type="project" value="UniProtKB-UniRule"/>
</dbReference>
<dbReference type="InterPro" id="IPR034672">
    <property type="entry name" value="SIK"/>
</dbReference>
<evidence type="ECO:0000313" key="18">
    <source>
        <dbReference type="EMBL" id="PVD27764.1"/>
    </source>
</evidence>
<dbReference type="EC" id="2.7.11.1" evidence="3"/>
<dbReference type="SUPFAM" id="SSF56112">
    <property type="entry name" value="Protein kinase-like (PK-like)"/>
    <property type="match status" value="1"/>
</dbReference>
<feature type="region of interest" description="Disordered" evidence="15">
    <location>
        <begin position="839"/>
        <end position="1041"/>
    </location>
</feature>